<gene>
    <name evidence="2" type="ORF">Ddye_030409</name>
</gene>
<dbReference type="GO" id="GO:0004523">
    <property type="term" value="F:RNA-DNA hybrid ribonuclease activity"/>
    <property type="evidence" value="ECO:0007669"/>
    <property type="project" value="InterPro"/>
</dbReference>
<evidence type="ECO:0000313" key="2">
    <source>
        <dbReference type="EMBL" id="KAK2635617.1"/>
    </source>
</evidence>
<dbReference type="EMBL" id="JANJYI010000009">
    <property type="protein sequence ID" value="KAK2635617.1"/>
    <property type="molecule type" value="Genomic_DNA"/>
</dbReference>
<dbReference type="InterPro" id="IPR052929">
    <property type="entry name" value="RNase_H-like_EbsB-rel"/>
</dbReference>
<feature type="domain" description="RNase H type-1" evidence="1">
    <location>
        <begin position="69"/>
        <end position="181"/>
    </location>
</feature>
<organism evidence="2 3">
    <name type="scientific">Dipteronia dyeriana</name>
    <dbReference type="NCBI Taxonomy" id="168575"/>
    <lineage>
        <taxon>Eukaryota</taxon>
        <taxon>Viridiplantae</taxon>
        <taxon>Streptophyta</taxon>
        <taxon>Embryophyta</taxon>
        <taxon>Tracheophyta</taxon>
        <taxon>Spermatophyta</taxon>
        <taxon>Magnoliopsida</taxon>
        <taxon>eudicotyledons</taxon>
        <taxon>Gunneridae</taxon>
        <taxon>Pentapetalae</taxon>
        <taxon>rosids</taxon>
        <taxon>malvids</taxon>
        <taxon>Sapindales</taxon>
        <taxon>Sapindaceae</taxon>
        <taxon>Hippocastanoideae</taxon>
        <taxon>Acereae</taxon>
        <taxon>Dipteronia</taxon>
    </lineage>
</organism>
<dbReference type="AlphaFoldDB" id="A0AAD9TGG3"/>
<dbReference type="GO" id="GO:0003676">
    <property type="term" value="F:nucleic acid binding"/>
    <property type="evidence" value="ECO:0007669"/>
    <property type="project" value="InterPro"/>
</dbReference>
<name>A0AAD9TGG3_9ROSI</name>
<dbReference type="Proteomes" id="UP001280121">
    <property type="component" value="Unassembled WGS sequence"/>
</dbReference>
<protein>
    <recommendedName>
        <fullName evidence="1">RNase H type-1 domain-containing protein</fullName>
    </recommendedName>
</protein>
<accession>A0AAD9TGG3</accession>
<dbReference type="InterPro" id="IPR002156">
    <property type="entry name" value="RNaseH_domain"/>
</dbReference>
<sequence>MNVACCSRCVSRVESASHAIFGCRAAKKATELLAEFLNSRQALSFYSPSLSARPSTVWVAPPPGSLKPNTEAAVHKNSRSFGIGVAIRDDKGKVLTARLNLLIGSFSSQIGQVLVVREGLLLAKFYHFSVSTFENSSSSVISSLSNSVNFRGDASFIVADIKTLISDVGICKCQSSSKQGNLMHRLASIAFSSVHERLWLDSSPSLVVICFFSFKKRKRNASIAFV</sequence>
<dbReference type="PANTHER" id="PTHR47074">
    <property type="entry name" value="BNAC02G40300D PROTEIN"/>
    <property type="match status" value="1"/>
</dbReference>
<evidence type="ECO:0000259" key="1">
    <source>
        <dbReference type="Pfam" id="PF13456"/>
    </source>
</evidence>
<dbReference type="Pfam" id="PF13456">
    <property type="entry name" value="RVT_3"/>
    <property type="match status" value="1"/>
</dbReference>
<comment type="caution">
    <text evidence="2">The sequence shown here is derived from an EMBL/GenBank/DDBJ whole genome shotgun (WGS) entry which is preliminary data.</text>
</comment>
<proteinExistence type="predicted"/>
<evidence type="ECO:0000313" key="3">
    <source>
        <dbReference type="Proteomes" id="UP001280121"/>
    </source>
</evidence>
<reference evidence="2" key="1">
    <citation type="journal article" date="2023" name="Plant J.">
        <title>Genome sequences and population genomics provide insights into the demographic history, inbreeding, and mutation load of two 'living fossil' tree species of Dipteronia.</title>
        <authorList>
            <person name="Feng Y."/>
            <person name="Comes H.P."/>
            <person name="Chen J."/>
            <person name="Zhu S."/>
            <person name="Lu R."/>
            <person name="Zhang X."/>
            <person name="Li P."/>
            <person name="Qiu J."/>
            <person name="Olsen K.M."/>
            <person name="Qiu Y."/>
        </authorList>
    </citation>
    <scope>NUCLEOTIDE SEQUENCE</scope>
    <source>
        <strain evidence="2">KIB01</strain>
    </source>
</reference>
<keyword evidence="3" id="KW-1185">Reference proteome</keyword>
<dbReference type="PANTHER" id="PTHR47074:SF48">
    <property type="entry name" value="POLYNUCLEOTIDYL TRANSFERASE, RIBONUCLEASE H-LIKE SUPERFAMILY PROTEIN"/>
    <property type="match status" value="1"/>
</dbReference>